<keyword evidence="4" id="KW-1185">Reference proteome</keyword>
<organism evidence="3 4">
    <name type="scientific">Rotaria magnacalcarata</name>
    <dbReference type="NCBI Taxonomy" id="392030"/>
    <lineage>
        <taxon>Eukaryota</taxon>
        <taxon>Metazoa</taxon>
        <taxon>Spiralia</taxon>
        <taxon>Gnathifera</taxon>
        <taxon>Rotifera</taxon>
        <taxon>Eurotatoria</taxon>
        <taxon>Bdelloidea</taxon>
        <taxon>Philodinida</taxon>
        <taxon>Philodinidae</taxon>
        <taxon>Rotaria</taxon>
    </lineage>
</organism>
<comment type="similarity">
    <text evidence="1">Belongs to the anti-sigma-factor antagonist family.</text>
</comment>
<sequence length="130" mass="14501">MMQLPITQYANVLVLQPEGRITYLNALDFEILLAPYIARCKQLAHPLLLDLQNLEYISSAGLRIFMLASKQLLPNGIKIAVANPQSIVREILEISRFNLILPIYPSIADALNALSANAHAEYEKSRLGND</sequence>
<dbReference type="CDD" id="cd07043">
    <property type="entry name" value="STAS_anti-anti-sigma_factors"/>
    <property type="match status" value="1"/>
</dbReference>
<feature type="domain" description="STAS" evidence="2">
    <location>
        <begin position="2"/>
        <end position="114"/>
    </location>
</feature>
<proteinExistence type="inferred from homology"/>
<dbReference type="GO" id="GO:0043856">
    <property type="term" value="F:anti-sigma factor antagonist activity"/>
    <property type="evidence" value="ECO:0007669"/>
    <property type="project" value="InterPro"/>
</dbReference>
<evidence type="ECO:0000259" key="2">
    <source>
        <dbReference type="PROSITE" id="PS50801"/>
    </source>
</evidence>
<dbReference type="EMBL" id="CAJOBG010002455">
    <property type="protein sequence ID" value="CAF4007934.1"/>
    <property type="molecule type" value="Genomic_DNA"/>
</dbReference>
<dbReference type="InterPro" id="IPR003658">
    <property type="entry name" value="Anti-sigma_ant"/>
</dbReference>
<dbReference type="PROSITE" id="PS50801">
    <property type="entry name" value="STAS"/>
    <property type="match status" value="1"/>
</dbReference>
<dbReference type="AlphaFoldDB" id="A0A819P4K7"/>
<evidence type="ECO:0000313" key="4">
    <source>
        <dbReference type="Proteomes" id="UP000663866"/>
    </source>
</evidence>
<comment type="caution">
    <text evidence="3">The sequence shown here is derived from an EMBL/GenBank/DDBJ whole genome shotgun (WGS) entry which is preliminary data.</text>
</comment>
<gene>
    <name evidence="3" type="ORF">OVN521_LOCUS15441</name>
</gene>
<dbReference type="Pfam" id="PF01740">
    <property type="entry name" value="STAS"/>
    <property type="match status" value="1"/>
</dbReference>
<dbReference type="InterPro" id="IPR036513">
    <property type="entry name" value="STAS_dom_sf"/>
</dbReference>
<reference evidence="3" key="1">
    <citation type="submission" date="2021-02" db="EMBL/GenBank/DDBJ databases">
        <authorList>
            <person name="Nowell W R."/>
        </authorList>
    </citation>
    <scope>NUCLEOTIDE SEQUENCE</scope>
</reference>
<name>A0A819P4K7_9BILA</name>
<dbReference type="PANTHER" id="PTHR33495:SF13">
    <property type="entry name" value="ANTI-SIGMA-F FACTOR ANTAGONIST RSFB"/>
    <property type="match status" value="1"/>
</dbReference>
<dbReference type="SUPFAM" id="SSF52091">
    <property type="entry name" value="SpoIIaa-like"/>
    <property type="match status" value="1"/>
</dbReference>
<dbReference type="Gene3D" id="3.30.750.24">
    <property type="entry name" value="STAS domain"/>
    <property type="match status" value="1"/>
</dbReference>
<evidence type="ECO:0000313" key="3">
    <source>
        <dbReference type="EMBL" id="CAF4007934.1"/>
    </source>
</evidence>
<dbReference type="PANTHER" id="PTHR33495">
    <property type="entry name" value="ANTI-SIGMA FACTOR ANTAGONIST TM_1081-RELATED-RELATED"/>
    <property type="match status" value="1"/>
</dbReference>
<protein>
    <recommendedName>
        <fullName evidence="2">STAS domain-containing protein</fullName>
    </recommendedName>
</protein>
<evidence type="ECO:0000256" key="1">
    <source>
        <dbReference type="ARBA" id="ARBA00009013"/>
    </source>
</evidence>
<dbReference type="InterPro" id="IPR002645">
    <property type="entry name" value="STAS_dom"/>
</dbReference>
<dbReference type="NCBIfam" id="TIGR00377">
    <property type="entry name" value="ant_ant_sig"/>
    <property type="match status" value="1"/>
</dbReference>
<accession>A0A819P4K7</accession>
<dbReference type="Proteomes" id="UP000663866">
    <property type="component" value="Unassembled WGS sequence"/>
</dbReference>